<dbReference type="NCBIfam" id="NF009131">
    <property type="entry name" value="PRK12484.1"/>
    <property type="match status" value="1"/>
</dbReference>
<comment type="PTM">
    <text evidence="9">Transiently phosphorylated on a His residue during the reaction cycle. Phosphorylation strongly increases the affinity for substrates and increases the rate of nicotinate D-ribonucleotide production. Dephosphorylation regenerates the low-affinity form of the enzyme, leading to product release.</text>
</comment>
<evidence type="ECO:0000259" key="10">
    <source>
        <dbReference type="Pfam" id="PF04095"/>
    </source>
</evidence>
<dbReference type="Pfam" id="PF17767">
    <property type="entry name" value="NAPRTase_N"/>
    <property type="match status" value="1"/>
</dbReference>
<dbReference type="InterPro" id="IPR036068">
    <property type="entry name" value="Nicotinate_pribotase-like_C"/>
</dbReference>
<dbReference type="Pfam" id="PF04095">
    <property type="entry name" value="NAPRTase"/>
    <property type="match status" value="1"/>
</dbReference>
<dbReference type="GO" id="GO:0034355">
    <property type="term" value="P:NAD+ biosynthetic process via the salvage pathway"/>
    <property type="evidence" value="ECO:0007669"/>
    <property type="project" value="TreeGrafter"/>
</dbReference>
<evidence type="ECO:0000256" key="3">
    <source>
        <dbReference type="ARBA" id="ARBA00013236"/>
    </source>
</evidence>
<dbReference type="FunFam" id="3.20.20.70:FF:000076">
    <property type="entry name" value="Nicotinate phosphoribosyltransferase"/>
    <property type="match status" value="1"/>
</dbReference>
<evidence type="ECO:0000256" key="6">
    <source>
        <dbReference type="ARBA" id="ARBA00022642"/>
    </source>
</evidence>
<evidence type="ECO:0000256" key="1">
    <source>
        <dbReference type="ARBA" id="ARBA00004952"/>
    </source>
</evidence>
<comment type="pathway">
    <text evidence="1 9">Cofactor biosynthesis; NAD(+) biosynthesis; nicotinate D-ribonucleotide from nicotinate: step 1/1.</text>
</comment>
<organism evidence="12 13">
    <name type="scientific">Neolewinella litorea</name>
    <dbReference type="NCBI Taxonomy" id="2562452"/>
    <lineage>
        <taxon>Bacteria</taxon>
        <taxon>Pseudomonadati</taxon>
        <taxon>Bacteroidota</taxon>
        <taxon>Saprospiria</taxon>
        <taxon>Saprospirales</taxon>
        <taxon>Lewinellaceae</taxon>
        <taxon>Neolewinella</taxon>
    </lineage>
</organism>
<dbReference type="PANTHER" id="PTHR11098:SF1">
    <property type="entry name" value="NICOTINATE PHOSPHORIBOSYLTRANSFERASE"/>
    <property type="match status" value="1"/>
</dbReference>
<evidence type="ECO:0000256" key="5">
    <source>
        <dbReference type="ARBA" id="ARBA00022598"/>
    </source>
</evidence>
<dbReference type="EC" id="6.3.4.21" evidence="3 9"/>
<protein>
    <recommendedName>
        <fullName evidence="3 9">Nicotinate phosphoribosyltransferase</fullName>
        <ecNumber evidence="3 9">6.3.4.21</ecNumber>
    </recommendedName>
</protein>
<evidence type="ECO:0000313" key="13">
    <source>
        <dbReference type="Proteomes" id="UP000308528"/>
    </source>
</evidence>
<comment type="similarity">
    <text evidence="2 9">Belongs to the NAPRTase family.</text>
</comment>
<keyword evidence="7 9" id="KW-0808">Transferase</keyword>
<accession>A0A4S4NL71</accession>
<keyword evidence="13" id="KW-1185">Reference proteome</keyword>
<dbReference type="GO" id="GO:0047280">
    <property type="term" value="F:nicotinamide phosphoribosyltransferase activity"/>
    <property type="evidence" value="ECO:0007669"/>
    <property type="project" value="UniProtKB-ARBA"/>
</dbReference>
<evidence type="ECO:0000256" key="4">
    <source>
        <dbReference type="ARBA" id="ARBA00022553"/>
    </source>
</evidence>
<keyword evidence="5 9" id="KW-0436">Ligase</keyword>
<dbReference type="InterPro" id="IPR007229">
    <property type="entry name" value="Nic_PRibTrfase-Fam"/>
</dbReference>
<dbReference type="CDD" id="cd01570">
    <property type="entry name" value="NAPRTase_A"/>
    <property type="match status" value="1"/>
</dbReference>
<keyword evidence="4" id="KW-0597">Phosphoprotein</keyword>
<comment type="caution">
    <text evidence="12">The sequence shown here is derived from an EMBL/GenBank/DDBJ whole genome shotgun (WGS) entry which is preliminary data.</text>
</comment>
<dbReference type="UniPathway" id="UPA00253">
    <property type="reaction ID" value="UER00457"/>
</dbReference>
<dbReference type="PIRSF" id="PIRSF000484">
    <property type="entry name" value="NAPRT"/>
    <property type="match status" value="1"/>
</dbReference>
<dbReference type="GO" id="GO:0005829">
    <property type="term" value="C:cytosol"/>
    <property type="evidence" value="ECO:0007669"/>
    <property type="project" value="TreeGrafter"/>
</dbReference>
<dbReference type="Gene3D" id="3.20.20.70">
    <property type="entry name" value="Aldolase class I"/>
    <property type="match status" value="1"/>
</dbReference>
<dbReference type="SUPFAM" id="SSF51690">
    <property type="entry name" value="Nicotinate/Quinolinate PRTase C-terminal domain-like"/>
    <property type="match status" value="1"/>
</dbReference>
<dbReference type="EMBL" id="SRSF01000002">
    <property type="protein sequence ID" value="THH40619.1"/>
    <property type="molecule type" value="Genomic_DNA"/>
</dbReference>
<dbReference type="RefSeq" id="WP_136458055.1">
    <property type="nucleotide sequence ID" value="NZ_SRSF01000002.1"/>
</dbReference>
<keyword evidence="6 9" id="KW-0662">Pyridine nucleotide biosynthesis</keyword>
<dbReference type="Proteomes" id="UP000308528">
    <property type="component" value="Unassembled WGS sequence"/>
</dbReference>
<keyword evidence="12" id="KW-0328">Glycosyltransferase</keyword>
<dbReference type="NCBIfam" id="TIGR01513">
    <property type="entry name" value="NAPRTase_put"/>
    <property type="match status" value="1"/>
</dbReference>
<evidence type="ECO:0000256" key="9">
    <source>
        <dbReference type="RuleBase" id="RU365100"/>
    </source>
</evidence>
<dbReference type="GO" id="GO:0004516">
    <property type="term" value="F:nicotinate phosphoribosyltransferase activity"/>
    <property type="evidence" value="ECO:0007669"/>
    <property type="project" value="UniProtKB-UniRule"/>
</dbReference>
<evidence type="ECO:0000259" key="11">
    <source>
        <dbReference type="Pfam" id="PF17767"/>
    </source>
</evidence>
<dbReference type="InterPro" id="IPR013785">
    <property type="entry name" value="Aldolase_TIM"/>
</dbReference>
<comment type="function">
    <text evidence="9">Catalyzes the first step in the biosynthesis of NAD from nicotinic acid, the ATP-dependent synthesis of beta-nicotinate D-ribonucleotide from nicotinate and 5-phospho-D-ribose 1-phosphate.</text>
</comment>
<dbReference type="InterPro" id="IPR041525">
    <property type="entry name" value="N/Namide_PRibTrfase"/>
</dbReference>
<dbReference type="Gene3D" id="3.20.140.10">
    <property type="entry name" value="nicotinate phosphoribosyltransferase"/>
    <property type="match status" value="1"/>
</dbReference>
<feature type="domain" description="Nicotinate phosphoribosyltransferase N-terminal" evidence="11">
    <location>
        <begin position="16"/>
        <end position="146"/>
    </location>
</feature>
<name>A0A4S4NL71_9BACT</name>
<evidence type="ECO:0000256" key="8">
    <source>
        <dbReference type="ARBA" id="ARBA00048668"/>
    </source>
</evidence>
<dbReference type="AlphaFoldDB" id="A0A4S4NL71"/>
<dbReference type="InterPro" id="IPR006405">
    <property type="entry name" value="Nic_PRibTrfase_pncB"/>
</dbReference>
<dbReference type="InterPro" id="IPR040727">
    <property type="entry name" value="NAPRTase_N"/>
</dbReference>
<evidence type="ECO:0000313" key="12">
    <source>
        <dbReference type="EMBL" id="THH40619.1"/>
    </source>
</evidence>
<dbReference type="NCBIfam" id="NF006695">
    <property type="entry name" value="PRK09243.1-2"/>
    <property type="match status" value="1"/>
</dbReference>
<dbReference type="OrthoDB" id="9770610at2"/>
<reference evidence="12 13" key="1">
    <citation type="submission" date="2019-04" db="EMBL/GenBank/DDBJ databases">
        <title>Lewinella litorea sp. nov., isolated from a marine sand.</title>
        <authorList>
            <person name="Yoon J.-H."/>
        </authorList>
    </citation>
    <scope>NUCLEOTIDE SEQUENCE [LARGE SCALE GENOMIC DNA]</scope>
    <source>
        <strain evidence="12 13">HSMS-39</strain>
    </source>
</reference>
<evidence type="ECO:0000256" key="7">
    <source>
        <dbReference type="ARBA" id="ARBA00022679"/>
    </source>
</evidence>
<gene>
    <name evidence="12" type="ORF">E4021_07770</name>
</gene>
<sequence length="476" mass="53201">MALSHLPRVYRPDFGLLTDLYELTMAAGYYHERLHERRAIFHLFYRTPPFGGHFALSAGLPLAIDLIENYQFSADDVQYLGRLKSDDGSPLFREPFLNYLQRMKFTGHVDAVPEGEIVLPQEPLLRIEGPLLQLQLLETALLTVMNFSTLVATKAARIKAAAGDDPVLEFGLRRAQGIDGGLTASRSAYLGGCDASSNVWAGRYYDIPVRGTHAHSWVMVFPDELTAFEAYAEVLPANCIFLVDTYDTVEGTRNAITVGRELGKRGYEMSGIRLDSGDLTALSIQARHMLDEAGFPEARIVASDSLDEYAIRDLKAAGARINVWGIGTRLATAHDQPALGGVYKLAAVQNAAGDWEPRVKASEEIIKSSQPGKLGVRRYYRGDRPVASQLYNAFQGEPSRQITDTAGNRYELEGESRELLEPVFRDGTRVHRACDLHCTRDRALLNWQRWNSFDWDTFHHGMAPELLAQKEELLNR</sequence>
<proteinExistence type="inferred from homology"/>
<evidence type="ECO:0000256" key="2">
    <source>
        <dbReference type="ARBA" id="ARBA00010897"/>
    </source>
</evidence>
<comment type="catalytic activity">
    <reaction evidence="8 9">
        <text>5-phospho-alpha-D-ribose 1-diphosphate + nicotinate + ATP + H2O = nicotinate beta-D-ribonucleotide + ADP + phosphate + diphosphate</text>
        <dbReference type="Rhea" id="RHEA:36163"/>
        <dbReference type="ChEBI" id="CHEBI:15377"/>
        <dbReference type="ChEBI" id="CHEBI:30616"/>
        <dbReference type="ChEBI" id="CHEBI:32544"/>
        <dbReference type="ChEBI" id="CHEBI:33019"/>
        <dbReference type="ChEBI" id="CHEBI:43474"/>
        <dbReference type="ChEBI" id="CHEBI:57502"/>
        <dbReference type="ChEBI" id="CHEBI:58017"/>
        <dbReference type="ChEBI" id="CHEBI:456216"/>
        <dbReference type="EC" id="6.3.4.21"/>
    </reaction>
</comment>
<dbReference type="PANTHER" id="PTHR11098">
    <property type="entry name" value="NICOTINATE PHOSPHORIBOSYLTRANSFERASE"/>
    <property type="match status" value="1"/>
</dbReference>
<feature type="domain" description="Nicotinate/nicotinamide phosphoribosyltransferase" evidence="10">
    <location>
        <begin position="170"/>
        <end position="348"/>
    </location>
</feature>
<dbReference type="SUPFAM" id="SSF54675">
    <property type="entry name" value="Nicotinate/Quinolinate PRTase N-terminal domain-like"/>
    <property type="match status" value="1"/>
</dbReference>